<reference evidence="2" key="1">
    <citation type="submission" date="2022-10" db="EMBL/GenBank/DDBJ databases">
        <title>Puccinia triticina Genome sequencing and assembly.</title>
        <authorList>
            <person name="Li C."/>
        </authorList>
    </citation>
    <scope>NUCLEOTIDE SEQUENCE</scope>
    <source>
        <strain evidence="2">Pt15</strain>
    </source>
</reference>
<dbReference type="Proteomes" id="UP001164743">
    <property type="component" value="Chromosome 12A"/>
</dbReference>
<name>A0ABY7CZC0_9BASI</name>
<evidence type="ECO:0000256" key="1">
    <source>
        <dbReference type="SAM" id="MobiDB-lite"/>
    </source>
</evidence>
<dbReference type="RefSeq" id="XP_053026096.1">
    <property type="nucleotide sequence ID" value="XM_053162150.1"/>
</dbReference>
<feature type="region of interest" description="Disordered" evidence="1">
    <location>
        <begin position="1"/>
        <end position="37"/>
    </location>
</feature>
<feature type="compositionally biased region" description="Polar residues" evidence="1">
    <location>
        <begin position="20"/>
        <end position="34"/>
    </location>
</feature>
<organism evidence="2 3">
    <name type="scientific">Puccinia triticina</name>
    <dbReference type="NCBI Taxonomy" id="208348"/>
    <lineage>
        <taxon>Eukaryota</taxon>
        <taxon>Fungi</taxon>
        <taxon>Dikarya</taxon>
        <taxon>Basidiomycota</taxon>
        <taxon>Pucciniomycotina</taxon>
        <taxon>Pucciniomycetes</taxon>
        <taxon>Pucciniales</taxon>
        <taxon>Pucciniaceae</taxon>
        <taxon>Puccinia</taxon>
    </lineage>
</organism>
<evidence type="ECO:0000313" key="2">
    <source>
        <dbReference type="EMBL" id="WAQ90541.1"/>
    </source>
</evidence>
<dbReference type="EMBL" id="CP110432">
    <property type="protein sequence ID" value="WAQ90541.1"/>
    <property type="molecule type" value="Genomic_DNA"/>
</dbReference>
<protein>
    <submittedName>
        <fullName evidence="2">Uncharacterized protein</fullName>
    </submittedName>
</protein>
<accession>A0ABY7CZC0</accession>
<sequence>MSSRQDTPENPKDFEIHEVGNNTPSIPTGAIQQSARKRTIIITPGFIPTQSYSRRALKSNVPPKPKT</sequence>
<evidence type="ECO:0000313" key="3">
    <source>
        <dbReference type="Proteomes" id="UP001164743"/>
    </source>
</evidence>
<keyword evidence="3" id="KW-1185">Reference proteome</keyword>
<dbReference type="GeneID" id="77803045"/>
<feature type="compositionally biased region" description="Basic and acidic residues" evidence="1">
    <location>
        <begin position="1"/>
        <end position="18"/>
    </location>
</feature>
<proteinExistence type="predicted"/>
<gene>
    <name evidence="2" type="ORF">PtA15_12A531</name>
</gene>